<comment type="caution">
    <text evidence="1">The sequence shown here is derived from an EMBL/GenBank/DDBJ whole genome shotgun (WGS) entry which is preliminary data.</text>
</comment>
<dbReference type="OrthoDB" id="4464480at2759"/>
<reference evidence="1" key="1">
    <citation type="submission" date="2022-12" db="EMBL/GenBank/DDBJ databases">
        <authorList>
            <person name="Petersen C."/>
        </authorList>
    </citation>
    <scope>NUCLEOTIDE SEQUENCE</scope>
    <source>
        <strain evidence="1">IBT 29677</strain>
    </source>
</reference>
<dbReference type="Proteomes" id="UP001147747">
    <property type="component" value="Unassembled WGS sequence"/>
</dbReference>
<evidence type="ECO:0000313" key="2">
    <source>
        <dbReference type="Proteomes" id="UP001147747"/>
    </source>
</evidence>
<name>A0A9W9WA80_9EURO</name>
<dbReference type="AlphaFoldDB" id="A0A9W9WA80"/>
<evidence type="ECO:0000313" key="1">
    <source>
        <dbReference type="EMBL" id="KAJ5413784.1"/>
    </source>
</evidence>
<keyword evidence="2" id="KW-1185">Reference proteome</keyword>
<sequence length="264" mass="30302">MPRLPREILDMIIDFVKPDPLRAKAMANSMCFVDDSPTNLLWRSMFKDEKWFQKATELEAEPVLIGANLGDVIASKPGKKKPAYIILYPNDNTGDLFWEGIDFLRQSLRNGHRYDREHHEVIFSAMGWRNASGEKIKLPKIVLNVRAIVLADEFLYLEAKKARRLIANGNHQTSFCFLRGPKIQSLKSCDIFGIGGAISSKDDLTPVCTLNLQGTIKKWQVTIYGPSRRNFIPLHEEGKEGVMRYHIIGWEYGELSPFRFNFRE</sequence>
<organism evidence="1 2">
    <name type="scientific">Penicillium cosmopolitanum</name>
    <dbReference type="NCBI Taxonomy" id="1131564"/>
    <lineage>
        <taxon>Eukaryota</taxon>
        <taxon>Fungi</taxon>
        <taxon>Dikarya</taxon>
        <taxon>Ascomycota</taxon>
        <taxon>Pezizomycotina</taxon>
        <taxon>Eurotiomycetes</taxon>
        <taxon>Eurotiomycetidae</taxon>
        <taxon>Eurotiales</taxon>
        <taxon>Aspergillaceae</taxon>
        <taxon>Penicillium</taxon>
    </lineage>
</organism>
<accession>A0A9W9WA80</accession>
<reference evidence="1" key="2">
    <citation type="journal article" date="2023" name="IMA Fungus">
        <title>Comparative genomic study of the Penicillium genus elucidates a diverse pangenome and 15 lateral gene transfer events.</title>
        <authorList>
            <person name="Petersen C."/>
            <person name="Sorensen T."/>
            <person name="Nielsen M.R."/>
            <person name="Sondergaard T.E."/>
            <person name="Sorensen J.L."/>
            <person name="Fitzpatrick D.A."/>
            <person name="Frisvad J.C."/>
            <person name="Nielsen K.L."/>
        </authorList>
    </citation>
    <scope>NUCLEOTIDE SEQUENCE</scope>
    <source>
        <strain evidence="1">IBT 29677</strain>
    </source>
</reference>
<protein>
    <submittedName>
        <fullName evidence="1">Uncharacterized protein</fullName>
    </submittedName>
</protein>
<dbReference type="GeneID" id="81364038"/>
<gene>
    <name evidence="1" type="ORF">N7509_000411</name>
</gene>
<dbReference type="EMBL" id="JAPZBU010000003">
    <property type="protein sequence ID" value="KAJ5413784.1"/>
    <property type="molecule type" value="Genomic_DNA"/>
</dbReference>
<proteinExistence type="predicted"/>
<dbReference type="RefSeq" id="XP_056493640.1">
    <property type="nucleotide sequence ID" value="XM_056625058.1"/>
</dbReference>